<dbReference type="EMBL" id="JAUIYO010000002">
    <property type="protein sequence ID" value="MFK2824800.1"/>
    <property type="molecule type" value="Genomic_DNA"/>
</dbReference>
<dbReference type="InterPro" id="IPR000962">
    <property type="entry name" value="Znf_DskA_TraR"/>
</dbReference>
<reference evidence="6 7" key="1">
    <citation type="submission" date="2023-07" db="EMBL/GenBank/DDBJ databases">
        <title>Bacillus lucianemedeirus sp. nov, a new species isolated from an immunobiological production facility.</title>
        <authorList>
            <person name="Costa L.V."/>
            <person name="Miranda R.V.S.L."/>
            <person name="Brandao M.L.L."/>
            <person name="Reis C.M.F."/>
            <person name="Frazao A.M."/>
            <person name="Cruz F.V."/>
            <person name="Baio P.V.P."/>
            <person name="Veras J.F.C."/>
            <person name="Ramos J.N."/>
            <person name="Vieira V."/>
        </authorList>
    </citation>
    <scope>NUCLEOTIDE SEQUENCE [LARGE SCALE GENOMIC DNA]</scope>
    <source>
        <strain evidence="6 7">B190/17</strain>
    </source>
</reference>
<dbReference type="InterPro" id="IPR037187">
    <property type="entry name" value="DnaK_N"/>
</dbReference>
<sequence>MTEEQLSRLRLQLEKEKRELEERFKMNDHFDLERTHYKESMGELSTYDNHPADEGTALYEREKDIALNEHEETALANIDKALEVMDQGNYGKCEVCRKEIPFERLAVLPATTYCIEHSPEQNVSHDRPIEEEVLMPPFGKFDFDDSLDESVAFDAEDSWQEVASWGTSETPSDLVDPPSHYDDMYIDSDENIGYVEDYENFVGVDINGKNITIYPNEQHEKYEEELDEEGIMTTFGDLPAFEHDPYVEEEGERNKW</sequence>
<keyword evidence="1" id="KW-0479">Metal-binding</keyword>
<dbReference type="PANTHER" id="PTHR33823:SF4">
    <property type="entry name" value="GENERAL STRESS PROTEIN 16O"/>
    <property type="match status" value="1"/>
</dbReference>
<evidence type="ECO:0000259" key="5">
    <source>
        <dbReference type="Pfam" id="PF01258"/>
    </source>
</evidence>
<dbReference type="Pfam" id="PF01258">
    <property type="entry name" value="zf-dskA_traR"/>
    <property type="match status" value="1"/>
</dbReference>
<feature type="zinc finger region" description="dksA C4-type" evidence="4">
    <location>
        <begin position="93"/>
        <end position="117"/>
    </location>
</feature>
<evidence type="ECO:0000256" key="2">
    <source>
        <dbReference type="ARBA" id="ARBA00022771"/>
    </source>
</evidence>
<dbReference type="SUPFAM" id="SSF109635">
    <property type="entry name" value="DnaK suppressor protein DksA, alpha-hairpin domain"/>
    <property type="match status" value="1"/>
</dbReference>
<accession>A0ABW8I725</accession>
<dbReference type="NCBIfam" id="TIGR02890">
    <property type="entry name" value="bacill_yteA"/>
    <property type="match status" value="1"/>
</dbReference>
<evidence type="ECO:0000256" key="1">
    <source>
        <dbReference type="ARBA" id="ARBA00022723"/>
    </source>
</evidence>
<dbReference type="PROSITE" id="PS51128">
    <property type="entry name" value="ZF_DKSA_2"/>
    <property type="match status" value="1"/>
</dbReference>
<evidence type="ECO:0000256" key="3">
    <source>
        <dbReference type="ARBA" id="ARBA00022833"/>
    </source>
</evidence>
<organism evidence="6 7">
    <name type="scientific">Bacillus lumedeiriae</name>
    <dbReference type="NCBI Taxonomy" id="3058829"/>
    <lineage>
        <taxon>Bacteria</taxon>
        <taxon>Bacillati</taxon>
        <taxon>Bacillota</taxon>
        <taxon>Bacilli</taxon>
        <taxon>Bacillales</taxon>
        <taxon>Bacillaceae</taxon>
        <taxon>Bacillus</taxon>
    </lineage>
</organism>
<keyword evidence="3" id="KW-0862">Zinc</keyword>
<comment type="caution">
    <text evidence="6">The sequence shown here is derived from an EMBL/GenBank/DDBJ whole genome shotgun (WGS) entry which is preliminary data.</text>
</comment>
<dbReference type="SUPFAM" id="SSF57716">
    <property type="entry name" value="Glucocorticoid receptor-like (DNA-binding domain)"/>
    <property type="match status" value="1"/>
</dbReference>
<feature type="domain" description="Zinc finger DksA/TraR C4-type" evidence="5">
    <location>
        <begin position="88"/>
        <end position="116"/>
    </location>
</feature>
<gene>
    <name evidence="6" type="ORF">QYG89_03780</name>
</gene>
<protein>
    <submittedName>
        <fullName evidence="6">TraR/DksA C4-type zinc finger protein</fullName>
    </submittedName>
</protein>
<name>A0ABW8I725_9BACI</name>
<evidence type="ECO:0000313" key="7">
    <source>
        <dbReference type="Proteomes" id="UP001619911"/>
    </source>
</evidence>
<dbReference type="RefSeq" id="WP_404314735.1">
    <property type="nucleotide sequence ID" value="NZ_JAUIYO010000002.1"/>
</dbReference>
<keyword evidence="2" id="KW-0863">Zinc-finger</keyword>
<proteinExistence type="predicted"/>
<evidence type="ECO:0000256" key="4">
    <source>
        <dbReference type="PROSITE-ProRule" id="PRU00510"/>
    </source>
</evidence>
<dbReference type="Gene3D" id="1.20.120.910">
    <property type="entry name" value="DksA, coiled-coil domain"/>
    <property type="match status" value="1"/>
</dbReference>
<evidence type="ECO:0000313" key="6">
    <source>
        <dbReference type="EMBL" id="MFK2824800.1"/>
    </source>
</evidence>
<dbReference type="InterPro" id="IPR014240">
    <property type="entry name" value="YteA"/>
</dbReference>
<dbReference type="Proteomes" id="UP001619911">
    <property type="component" value="Unassembled WGS sequence"/>
</dbReference>
<keyword evidence="7" id="KW-1185">Reference proteome</keyword>
<dbReference type="PANTHER" id="PTHR33823">
    <property type="entry name" value="RNA POLYMERASE-BINDING TRANSCRIPTION FACTOR DKSA-RELATED"/>
    <property type="match status" value="1"/>
</dbReference>